<sequence>MSASPDAKDITSRRPLPEARGGAGQPSADRPPSARVLADYFTHACDESPAATAVVCEGQHLSYAELDRRANRLAHLLMARGGTAGARIGILLERSCDIYVALLGVIKAGAVYVPLAPSFPADRLAFIAQDAELRDLVTASPLRERTEALPCAVLELDQASDQLARQPDTRPTIDIDPSSECYIIYTSGTTGRPKGVAVSHASIVNFLRVVTPIYRVSSEDRVYQGLSIAFDFAVEEIWPAWMAGATLVAGPSGGRLAGPELGDFLTEHKITVLCCVPTLLTTLDAEVPCLRSLLVSGEACPLDLVRQWWRPGLRIINAYGPTETTVTAACGELLPHRPVTIGTPLPTYRVYIMDDELREVVEGDSGEICIGGPGVAIGYLNRSGLTAERFVPNPVGRDRADAPRIYRTGDRGRFTATGEIEYLGRVDTQVKIRGYRIEPAEIEEVLREDDAVENAVVTPLERDGVAQELIGYVTLNDRSAPLAEDTLRERLRAVLRRRLPDYMIPAYVEVLDAFPLLTADKVDRAALPAPTSPPLARGCGARIAARTPLEHRLAALWQDIFGCDGISVEDDFFCDLGGHSMTAARLISRMRLDPQLQGVAMGDLYAHPTIRGQAALIESGLGGTVAERSPGAAAAPVPRHHSTARVMACGVAQLAGLYTWLLLPGLMLVILLYREFAAWHGPMGAPAAGSVMDGLVHMPLPAFIALEAAWLAVIMLPLPLVACRLLMAGVRPGHYPLWGVTYLRFWLHSKVLTMTPLRLLGGSPLLAPCLRMLGARIGRGCHLQAVLAPPSLLEIGDGASIGYGARLQTYAVEGGWLRLAPVRIGSGGFVGANSVVQPGAVIGDRASVGEQSLVPEDVVVPPDEHWAGSPATRQDAPPPLLQDMAATADDRPWPARVLAGYGAGALLLVLIPLLIFGAASTMVEYTALHYGIWWACASVAAAGPLVVLATCAFVLLIKRTVMPAARAGVHPERSGFGMRKWISDGLMLLSLTMTQALYSTLYLVPFLRRMGARIGRWAEVATVNFVDPDMLVIGEQSFLADVSVIGPAVFHRGRIALDRAEIGQRSFVGNAALVPGSHRLGDNSLLGVHSLAPPRPADPETTWLGSPAIFLPRRESSRDFPEQLTYAPTRGLIAARLAIEYFRVTLPATIGALGALSVLYAWAHLAAVLTPPAVCLLGPALLLGAALACTLVAVLLKWLVIGRYRPRVEPLWSVWVRRTELSTGLYENLVVPVLMNLLTGTPWAAVILRLFGARIGRRVWFSTTFLTEFDLVSVGDDAAIGEFTSLQTHLFEDRVMKMSRVTVGAAGSVGVRSVVLYDARLGAGTSLDAMSLVMKGESLPDGTRWQGIPAAPRRGGQPAATHHHGGIP</sequence>
<feature type="region of interest" description="Disordered" evidence="5">
    <location>
        <begin position="1343"/>
        <end position="1368"/>
    </location>
</feature>
<dbReference type="Pfam" id="PF00501">
    <property type="entry name" value="AMP-binding"/>
    <property type="match status" value="1"/>
</dbReference>
<dbReference type="InterPro" id="IPR036736">
    <property type="entry name" value="ACP-like_sf"/>
</dbReference>
<dbReference type="PROSITE" id="PS00455">
    <property type="entry name" value="AMP_BINDING"/>
    <property type="match status" value="1"/>
</dbReference>
<dbReference type="NCBIfam" id="TIGR02353">
    <property type="entry name" value="NRPS_term_dom"/>
    <property type="match status" value="1"/>
</dbReference>
<keyword evidence="6" id="KW-0812">Transmembrane</keyword>
<dbReference type="InterPro" id="IPR042099">
    <property type="entry name" value="ANL_N_sf"/>
</dbReference>
<dbReference type="Pfam" id="PF00550">
    <property type="entry name" value="PP-binding"/>
    <property type="match status" value="1"/>
</dbReference>
<dbReference type="FunFam" id="3.40.50.12780:FF:000012">
    <property type="entry name" value="Non-ribosomal peptide synthetase"/>
    <property type="match status" value="1"/>
</dbReference>
<dbReference type="PANTHER" id="PTHR45527:SF1">
    <property type="entry name" value="FATTY ACID SYNTHASE"/>
    <property type="match status" value="1"/>
</dbReference>
<feature type="transmembrane region" description="Helical" evidence="6">
    <location>
        <begin position="931"/>
        <end position="957"/>
    </location>
</feature>
<evidence type="ECO:0000256" key="3">
    <source>
        <dbReference type="ARBA" id="ARBA00022679"/>
    </source>
</evidence>
<dbReference type="InterPro" id="IPR025110">
    <property type="entry name" value="AMP-bd_C"/>
</dbReference>
<dbReference type="GO" id="GO:0044550">
    <property type="term" value="P:secondary metabolite biosynthetic process"/>
    <property type="evidence" value="ECO:0007669"/>
    <property type="project" value="TreeGrafter"/>
</dbReference>
<evidence type="ECO:0000256" key="1">
    <source>
        <dbReference type="ARBA" id="ARBA00022450"/>
    </source>
</evidence>
<feature type="transmembrane region" description="Helical" evidence="6">
    <location>
        <begin position="646"/>
        <end position="673"/>
    </location>
</feature>
<dbReference type="InterPro" id="IPR011004">
    <property type="entry name" value="Trimer_LpxA-like_sf"/>
</dbReference>
<keyword evidence="3" id="KW-0808">Transferase</keyword>
<dbReference type="PROSITE" id="PS00012">
    <property type="entry name" value="PHOSPHOPANTETHEINE"/>
    <property type="match status" value="1"/>
</dbReference>
<feature type="domain" description="Carrier" evidence="7">
    <location>
        <begin position="544"/>
        <end position="621"/>
    </location>
</feature>
<name>A0A1H6AVP4_9ACTN</name>
<dbReference type="InterPro" id="IPR006162">
    <property type="entry name" value="Ppantetheine_attach_site"/>
</dbReference>
<feature type="transmembrane region" description="Helical" evidence="6">
    <location>
        <begin position="1141"/>
        <end position="1162"/>
    </location>
</feature>
<feature type="transmembrane region" description="Helical" evidence="6">
    <location>
        <begin position="986"/>
        <end position="1007"/>
    </location>
</feature>
<reference evidence="9" key="1">
    <citation type="submission" date="2016-10" db="EMBL/GenBank/DDBJ databases">
        <authorList>
            <person name="Varghese N."/>
            <person name="Submissions S."/>
        </authorList>
    </citation>
    <scope>NUCLEOTIDE SEQUENCE [LARGE SCALE GENOMIC DNA]</scope>
    <source>
        <strain evidence="9">DSM 43163</strain>
    </source>
</reference>
<dbReference type="SUPFAM" id="SSF56801">
    <property type="entry name" value="Acetyl-CoA synthetase-like"/>
    <property type="match status" value="1"/>
</dbReference>
<dbReference type="EMBL" id="FNVO01000006">
    <property type="protein sequence ID" value="SEG52681.1"/>
    <property type="molecule type" value="Genomic_DNA"/>
</dbReference>
<dbReference type="PROSITE" id="PS00101">
    <property type="entry name" value="HEXAPEP_TRANSFERASES"/>
    <property type="match status" value="1"/>
</dbReference>
<dbReference type="RefSeq" id="WP_103938585.1">
    <property type="nucleotide sequence ID" value="NZ_FNVO01000006.1"/>
</dbReference>
<evidence type="ECO:0000259" key="7">
    <source>
        <dbReference type="PROSITE" id="PS50075"/>
    </source>
</evidence>
<keyword evidence="1" id="KW-0596">Phosphopantetheine</keyword>
<accession>A0A1H6AVP4</accession>
<feature type="transmembrane region" description="Helical" evidence="6">
    <location>
        <begin position="898"/>
        <end position="919"/>
    </location>
</feature>
<dbReference type="GO" id="GO:0031177">
    <property type="term" value="F:phosphopantetheine binding"/>
    <property type="evidence" value="ECO:0007669"/>
    <property type="project" value="TreeGrafter"/>
</dbReference>
<dbReference type="PANTHER" id="PTHR45527">
    <property type="entry name" value="NONRIBOSOMAL PEPTIDE SYNTHETASE"/>
    <property type="match status" value="1"/>
</dbReference>
<evidence type="ECO:0000256" key="4">
    <source>
        <dbReference type="ARBA" id="ARBA00022737"/>
    </source>
</evidence>
<proteinExistence type="predicted"/>
<keyword evidence="6" id="KW-0472">Membrane</keyword>
<dbReference type="Gene3D" id="1.10.1200.10">
    <property type="entry name" value="ACP-like"/>
    <property type="match status" value="1"/>
</dbReference>
<keyword evidence="4" id="KW-0677">Repeat</keyword>
<dbReference type="GO" id="GO:0005737">
    <property type="term" value="C:cytoplasm"/>
    <property type="evidence" value="ECO:0007669"/>
    <property type="project" value="TreeGrafter"/>
</dbReference>
<dbReference type="InterPro" id="IPR012728">
    <property type="entry name" value="Pls/PosA_C"/>
</dbReference>
<dbReference type="Gene3D" id="3.30.300.30">
    <property type="match status" value="1"/>
</dbReference>
<protein>
    <recommendedName>
        <fullName evidence="7">Carrier domain-containing protein</fullName>
    </recommendedName>
</protein>
<feature type="region of interest" description="Disordered" evidence="5">
    <location>
        <begin position="1"/>
        <end position="32"/>
    </location>
</feature>
<evidence type="ECO:0000313" key="9">
    <source>
        <dbReference type="Proteomes" id="UP000236723"/>
    </source>
</evidence>
<dbReference type="Pfam" id="PF13193">
    <property type="entry name" value="AMP-binding_C"/>
    <property type="match status" value="1"/>
</dbReference>
<dbReference type="OrthoDB" id="2472181at2"/>
<dbReference type="InterPro" id="IPR020845">
    <property type="entry name" value="AMP-binding_CS"/>
</dbReference>
<dbReference type="CDD" id="cd05930">
    <property type="entry name" value="A_NRPS"/>
    <property type="match status" value="1"/>
</dbReference>
<dbReference type="InterPro" id="IPR010071">
    <property type="entry name" value="AA_adenyl_dom"/>
</dbReference>
<dbReference type="SUPFAM" id="SSF47336">
    <property type="entry name" value="ACP-like"/>
    <property type="match status" value="1"/>
</dbReference>
<dbReference type="PROSITE" id="PS50075">
    <property type="entry name" value="CARRIER"/>
    <property type="match status" value="1"/>
</dbReference>
<feature type="compositionally biased region" description="Basic and acidic residues" evidence="5">
    <location>
        <begin position="1"/>
        <end position="17"/>
    </location>
</feature>
<dbReference type="InterPro" id="IPR009081">
    <property type="entry name" value="PP-bd_ACP"/>
</dbReference>
<keyword evidence="6" id="KW-1133">Transmembrane helix</keyword>
<dbReference type="Gene3D" id="2.160.10.10">
    <property type="entry name" value="Hexapeptide repeat proteins"/>
    <property type="match status" value="3"/>
</dbReference>
<feature type="transmembrane region" description="Helical" evidence="6">
    <location>
        <begin position="1229"/>
        <end position="1251"/>
    </location>
</feature>
<dbReference type="InterPro" id="IPR000873">
    <property type="entry name" value="AMP-dep_synth/lig_dom"/>
</dbReference>
<dbReference type="GO" id="GO:0016740">
    <property type="term" value="F:transferase activity"/>
    <property type="evidence" value="ECO:0007669"/>
    <property type="project" value="UniProtKB-KW"/>
</dbReference>
<organism evidence="8 9">
    <name type="scientific">Thermomonospora echinospora</name>
    <dbReference type="NCBI Taxonomy" id="1992"/>
    <lineage>
        <taxon>Bacteria</taxon>
        <taxon>Bacillati</taxon>
        <taxon>Actinomycetota</taxon>
        <taxon>Actinomycetes</taxon>
        <taxon>Streptosporangiales</taxon>
        <taxon>Thermomonosporaceae</taxon>
        <taxon>Thermomonospora</taxon>
    </lineage>
</organism>
<keyword evidence="2" id="KW-0597">Phosphoprotein</keyword>
<dbReference type="FunFam" id="3.40.50.980:FF:000001">
    <property type="entry name" value="Non-ribosomal peptide synthetase"/>
    <property type="match status" value="1"/>
</dbReference>
<feature type="transmembrane region" description="Helical" evidence="6">
    <location>
        <begin position="1174"/>
        <end position="1201"/>
    </location>
</feature>
<dbReference type="Proteomes" id="UP000236723">
    <property type="component" value="Unassembled WGS sequence"/>
</dbReference>
<evidence type="ECO:0000256" key="2">
    <source>
        <dbReference type="ARBA" id="ARBA00022553"/>
    </source>
</evidence>
<dbReference type="Gene3D" id="3.40.50.12780">
    <property type="entry name" value="N-terminal domain of ligase-like"/>
    <property type="match status" value="1"/>
</dbReference>
<dbReference type="InterPro" id="IPR018357">
    <property type="entry name" value="Hexapep_transf_CS"/>
</dbReference>
<evidence type="ECO:0000313" key="8">
    <source>
        <dbReference type="EMBL" id="SEG52681.1"/>
    </source>
</evidence>
<dbReference type="InterPro" id="IPR045851">
    <property type="entry name" value="AMP-bd_C_sf"/>
</dbReference>
<dbReference type="GO" id="GO:0043041">
    <property type="term" value="P:amino acid activation for nonribosomal peptide biosynthetic process"/>
    <property type="evidence" value="ECO:0007669"/>
    <property type="project" value="TreeGrafter"/>
</dbReference>
<keyword evidence="9" id="KW-1185">Reference proteome</keyword>
<gene>
    <name evidence="8" type="ORF">SAMN04489712_10648</name>
</gene>
<dbReference type="NCBIfam" id="TIGR01733">
    <property type="entry name" value="AA-adenyl-dom"/>
    <property type="match status" value="1"/>
</dbReference>
<evidence type="ECO:0000256" key="5">
    <source>
        <dbReference type="SAM" id="MobiDB-lite"/>
    </source>
</evidence>
<feature type="compositionally biased region" description="Low complexity" evidence="5">
    <location>
        <begin position="1349"/>
        <end position="1360"/>
    </location>
</feature>
<evidence type="ECO:0000256" key="6">
    <source>
        <dbReference type="SAM" id="Phobius"/>
    </source>
</evidence>
<dbReference type="SUPFAM" id="SSF51161">
    <property type="entry name" value="Trimeric LpxA-like enzymes"/>
    <property type="match status" value="3"/>
</dbReference>